<keyword evidence="3" id="KW-1185">Reference proteome</keyword>
<dbReference type="OrthoDB" id="9806127at2"/>
<reference evidence="2 3" key="1">
    <citation type="submission" date="2017-06" db="EMBL/GenBank/DDBJ databases">
        <title>Complete genome sequence of Paenibacillus donghaensis KCTC 13049T isolated from East Sea sediment, South Korea.</title>
        <authorList>
            <person name="Jung B.K."/>
            <person name="Hong S.-J."/>
            <person name="Shin J.-H."/>
        </authorList>
    </citation>
    <scope>NUCLEOTIDE SEQUENCE [LARGE SCALE GENOMIC DNA]</scope>
    <source>
        <strain evidence="2 3">KCTC 13049</strain>
    </source>
</reference>
<dbReference type="GO" id="GO:0005524">
    <property type="term" value="F:ATP binding"/>
    <property type="evidence" value="ECO:0007669"/>
    <property type="project" value="InterPro"/>
</dbReference>
<evidence type="ECO:0000313" key="2">
    <source>
        <dbReference type="EMBL" id="ASA23738.1"/>
    </source>
</evidence>
<dbReference type="SUPFAM" id="SSF52540">
    <property type="entry name" value="P-loop containing nucleoside triphosphate hydrolases"/>
    <property type="match status" value="1"/>
</dbReference>
<dbReference type="Pfam" id="PF00005">
    <property type="entry name" value="ABC_tran"/>
    <property type="match status" value="1"/>
</dbReference>
<dbReference type="Proteomes" id="UP000249890">
    <property type="component" value="Chromosome"/>
</dbReference>
<dbReference type="AlphaFoldDB" id="A0A2Z2KV75"/>
<name>A0A2Z2KV75_9BACL</name>
<sequence length="118" mass="13477">MSTGQWQRLAISRSFVREADVMVFDEPTAALDAKTESEVFKNMVNKKTDRINIIITHRFTNIKNIDQIVVIHEGKVDAVGDHDFLMSNNKIYAELYDIQADNYKGFIRESAIAGELLK</sequence>
<dbReference type="GO" id="GO:0016887">
    <property type="term" value="F:ATP hydrolysis activity"/>
    <property type="evidence" value="ECO:0007669"/>
    <property type="project" value="InterPro"/>
</dbReference>
<dbReference type="PANTHER" id="PTHR43394">
    <property type="entry name" value="ATP-DEPENDENT PERMEASE MDL1, MITOCHONDRIAL"/>
    <property type="match status" value="1"/>
</dbReference>
<proteinExistence type="predicted"/>
<dbReference type="InterPro" id="IPR027417">
    <property type="entry name" value="P-loop_NTPase"/>
</dbReference>
<dbReference type="GO" id="GO:0015421">
    <property type="term" value="F:ABC-type oligopeptide transporter activity"/>
    <property type="evidence" value="ECO:0007669"/>
    <property type="project" value="TreeGrafter"/>
</dbReference>
<gene>
    <name evidence="2" type="ORF">B9T62_24870</name>
</gene>
<dbReference type="Gene3D" id="3.40.50.300">
    <property type="entry name" value="P-loop containing nucleotide triphosphate hydrolases"/>
    <property type="match status" value="1"/>
</dbReference>
<dbReference type="PANTHER" id="PTHR43394:SF1">
    <property type="entry name" value="ATP-BINDING CASSETTE SUB-FAMILY B MEMBER 10, MITOCHONDRIAL"/>
    <property type="match status" value="1"/>
</dbReference>
<dbReference type="RefSeq" id="WP_087917725.1">
    <property type="nucleotide sequence ID" value="NZ_CP021780.1"/>
</dbReference>
<dbReference type="EMBL" id="CP021780">
    <property type="protein sequence ID" value="ASA23738.1"/>
    <property type="molecule type" value="Genomic_DNA"/>
</dbReference>
<feature type="domain" description="ABC transporter" evidence="1">
    <location>
        <begin position="1"/>
        <end position="29"/>
    </location>
</feature>
<protein>
    <recommendedName>
        <fullName evidence="1">ABC transporter domain-containing protein</fullName>
    </recommendedName>
</protein>
<evidence type="ECO:0000313" key="3">
    <source>
        <dbReference type="Proteomes" id="UP000249890"/>
    </source>
</evidence>
<dbReference type="KEGG" id="pdh:B9T62_24870"/>
<evidence type="ECO:0000259" key="1">
    <source>
        <dbReference type="Pfam" id="PF00005"/>
    </source>
</evidence>
<dbReference type="InterPro" id="IPR039421">
    <property type="entry name" value="Type_1_exporter"/>
</dbReference>
<organism evidence="2 3">
    <name type="scientific">Paenibacillus donghaensis</name>
    <dbReference type="NCBI Taxonomy" id="414771"/>
    <lineage>
        <taxon>Bacteria</taxon>
        <taxon>Bacillati</taxon>
        <taxon>Bacillota</taxon>
        <taxon>Bacilli</taxon>
        <taxon>Bacillales</taxon>
        <taxon>Paenibacillaceae</taxon>
        <taxon>Paenibacillus</taxon>
    </lineage>
</organism>
<dbReference type="InterPro" id="IPR003439">
    <property type="entry name" value="ABC_transporter-like_ATP-bd"/>
</dbReference>
<accession>A0A2Z2KV75</accession>